<evidence type="ECO:0000259" key="1">
    <source>
        <dbReference type="Pfam" id="PF13976"/>
    </source>
</evidence>
<name>A0ABQ9GA74_9NEOP</name>
<dbReference type="EMBL" id="JARBHB010000014">
    <property type="protein sequence ID" value="KAJ8868333.1"/>
    <property type="molecule type" value="Genomic_DNA"/>
</dbReference>
<dbReference type="Pfam" id="PF22936">
    <property type="entry name" value="Pol_BBD"/>
    <property type="match status" value="1"/>
</dbReference>
<accession>A0ABQ9GA74</accession>
<evidence type="ECO:0000313" key="4">
    <source>
        <dbReference type="Proteomes" id="UP001159363"/>
    </source>
</evidence>
<evidence type="ECO:0000313" key="3">
    <source>
        <dbReference type="EMBL" id="KAJ8868333.1"/>
    </source>
</evidence>
<evidence type="ECO:0008006" key="5">
    <source>
        <dbReference type="Google" id="ProtNLM"/>
    </source>
</evidence>
<evidence type="ECO:0000259" key="2">
    <source>
        <dbReference type="Pfam" id="PF22936"/>
    </source>
</evidence>
<dbReference type="InterPro" id="IPR025724">
    <property type="entry name" value="GAG-pre-integrase_dom"/>
</dbReference>
<proteinExistence type="predicted"/>
<organism evidence="3 4">
    <name type="scientific">Dryococelus australis</name>
    <dbReference type="NCBI Taxonomy" id="614101"/>
    <lineage>
        <taxon>Eukaryota</taxon>
        <taxon>Metazoa</taxon>
        <taxon>Ecdysozoa</taxon>
        <taxon>Arthropoda</taxon>
        <taxon>Hexapoda</taxon>
        <taxon>Insecta</taxon>
        <taxon>Pterygota</taxon>
        <taxon>Neoptera</taxon>
        <taxon>Polyneoptera</taxon>
        <taxon>Phasmatodea</taxon>
        <taxon>Verophasmatodea</taxon>
        <taxon>Anareolatae</taxon>
        <taxon>Phasmatidae</taxon>
        <taxon>Eurycanthinae</taxon>
        <taxon>Dryococelus</taxon>
    </lineage>
</organism>
<feature type="domain" description="Retrovirus-related Pol polyprotein from transposon TNT 1-94-like beta-barrel" evidence="2">
    <location>
        <begin position="9"/>
        <end position="62"/>
    </location>
</feature>
<dbReference type="Pfam" id="PF13976">
    <property type="entry name" value="gag_pre-integrs"/>
    <property type="match status" value="1"/>
</dbReference>
<keyword evidence="4" id="KW-1185">Reference proteome</keyword>
<feature type="domain" description="GAG-pre-integrase" evidence="1">
    <location>
        <begin position="99"/>
        <end position="167"/>
    </location>
</feature>
<dbReference type="Proteomes" id="UP001159363">
    <property type="component" value="Chromosome 13"/>
</dbReference>
<gene>
    <name evidence="3" type="ORF">PR048_029849</name>
</gene>
<dbReference type="InterPro" id="IPR054722">
    <property type="entry name" value="PolX-like_BBD"/>
</dbReference>
<comment type="caution">
    <text evidence="3">The sequence shown here is derived from an EMBL/GenBank/DDBJ whole genome shotgun (WGS) entry which is preliminary data.</text>
</comment>
<sequence length="184" mass="21057">MGGNPEGYWVLDSGCTSHMINNSDSLTNVTGMESEMITSKKNENMFAELKGDIVKNVYSKMCCMFQKITENGGIVKFTDNGVEILKVRSKITGKKDNTGLYDINLNCSETTLLSESKQTSDLNLWHRRIGHLSVGSMKKLATLSFGLEKRKFYRSEIQCETCLTLKQTEKTFWENKRERERERE</sequence>
<reference evidence="3 4" key="1">
    <citation type="submission" date="2023-02" db="EMBL/GenBank/DDBJ databases">
        <title>LHISI_Scaffold_Assembly.</title>
        <authorList>
            <person name="Stuart O.P."/>
            <person name="Cleave R."/>
            <person name="Magrath M.J.L."/>
            <person name="Mikheyev A.S."/>
        </authorList>
    </citation>
    <scope>NUCLEOTIDE SEQUENCE [LARGE SCALE GENOMIC DNA]</scope>
    <source>
        <strain evidence="3">Daus_M_001</strain>
        <tissue evidence="3">Leg muscle</tissue>
    </source>
</reference>
<protein>
    <recommendedName>
        <fullName evidence="5">GAG-pre-integrase domain-containing protein</fullName>
    </recommendedName>
</protein>